<protein>
    <submittedName>
        <fullName evidence="1">Uncharacterized protein</fullName>
    </submittedName>
</protein>
<accession>A0AAV0C6E9</accession>
<sequence>MLFKTWLIQIYELRYGPDNSGSEVKIYFQFEQLGFVNFEKHQIVNFHRESEYFRFDVDRVKSFLSKEREIFRGILRILDYFNRSVLVISKALTIICFSLSGETWPEIEMPLRCFLSASKRTMSAHVNTCVLPEVCVSSTCLSSSGAPGMGESLSAVGPDFKKWVGGGDYRLGVRRSSIAGTRT</sequence>
<dbReference type="EMBL" id="CAMAPF010000014">
    <property type="protein sequence ID" value="CAH9067884.1"/>
    <property type="molecule type" value="Genomic_DNA"/>
</dbReference>
<comment type="caution">
    <text evidence="1">The sequence shown here is derived from an EMBL/GenBank/DDBJ whole genome shotgun (WGS) entry which is preliminary data.</text>
</comment>
<reference evidence="1" key="1">
    <citation type="submission" date="2022-07" db="EMBL/GenBank/DDBJ databases">
        <authorList>
            <person name="Macas J."/>
            <person name="Novak P."/>
            <person name="Neumann P."/>
        </authorList>
    </citation>
    <scope>NUCLEOTIDE SEQUENCE</scope>
</reference>
<evidence type="ECO:0000313" key="2">
    <source>
        <dbReference type="Proteomes" id="UP001152523"/>
    </source>
</evidence>
<gene>
    <name evidence="1" type="ORF">CEPIT_LOCUS2659</name>
</gene>
<evidence type="ECO:0000313" key="1">
    <source>
        <dbReference type="EMBL" id="CAH9067884.1"/>
    </source>
</evidence>
<keyword evidence="2" id="KW-1185">Reference proteome</keyword>
<dbReference type="AlphaFoldDB" id="A0AAV0C6E9"/>
<organism evidence="1 2">
    <name type="scientific">Cuscuta epithymum</name>
    <dbReference type="NCBI Taxonomy" id="186058"/>
    <lineage>
        <taxon>Eukaryota</taxon>
        <taxon>Viridiplantae</taxon>
        <taxon>Streptophyta</taxon>
        <taxon>Embryophyta</taxon>
        <taxon>Tracheophyta</taxon>
        <taxon>Spermatophyta</taxon>
        <taxon>Magnoliopsida</taxon>
        <taxon>eudicotyledons</taxon>
        <taxon>Gunneridae</taxon>
        <taxon>Pentapetalae</taxon>
        <taxon>asterids</taxon>
        <taxon>lamiids</taxon>
        <taxon>Solanales</taxon>
        <taxon>Convolvulaceae</taxon>
        <taxon>Cuscuteae</taxon>
        <taxon>Cuscuta</taxon>
        <taxon>Cuscuta subgen. Cuscuta</taxon>
    </lineage>
</organism>
<proteinExistence type="predicted"/>
<dbReference type="Proteomes" id="UP001152523">
    <property type="component" value="Unassembled WGS sequence"/>
</dbReference>
<name>A0AAV0C6E9_9ASTE</name>